<name>A0A481YVB5_9VIRU</name>
<sequence>MIYFGAEAAFWSIIMTSETYFVLTPTHGLYTCKRVVGRSSDDLASMRTSFAFLADANTHYVVAAHGDGRFALTSSTSASGAPTVDIKIQVDDGTLVDQRDVARCDRCFDRGDLTLHRIDEMGACGFADDLRLCDHCDGDHENHCRCRDPR</sequence>
<protein>
    <submittedName>
        <fullName evidence="1">Uncharacterized protein</fullName>
    </submittedName>
</protein>
<accession>A0A481YVB5</accession>
<gene>
    <name evidence="1" type="ORF">LCMAC103_01850</name>
</gene>
<reference evidence="1" key="1">
    <citation type="journal article" date="2019" name="MBio">
        <title>Virus Genomes from Deep Sea Sediments Expand the Ocean Megavirome and Support Independent Origins of Viral Gigantism.</title>
        <authorList>
            <person name="Backstrom D."/>
            <person name="Yutin N."/>
            <person name="Jorgensen S.L."/>
            <person name="Dharamshi J."/>
            <person name="Homa F."/>
            <person name="Zaremba-Niedwiedzka K."/>
            <person name="Spang A."/>
            <person name="Wolf Y.I."/>
            <person name="Koonin E.V."/>
            <person name="Ettema T.J."/>
        </authorList>
    </citation>
    <scope>NUCLEOTIDE SEQUENCE</scope>
</reference>
<dbReference type="EMBL" id="MK500337">
    <property type="protein sequence ID" value="QBK86847.1"/>
    <property type="molecule type" value="Genomic_DNA"/>
</dbReference>
<evidence type="ECO:0000313" key="1">
    <source>
        <dbReference type="EMBL" id="QBK86847.1"/>
    </source>
</evidence>
<organism evidence="1">
    <name type="scientific">Marseillevirus LCMAC103</name>
    <dbReference type="NCBI Taxonomy" id="2506604"/>
    <lineage>
        <taxon>Viruses</taxon>
        <taxon>Varidnaviria</taxon>
        <taxon>Bamfordvirae</taxon>
        <taxon>Nucleocytoviricota</taxon>
        <taxon>Megaviricetes</taxon>
        <taxon>Pimascovirales</taxon>
        <taxon>Pimascovirales incertae sedis</taxon>
        <taxon>Marseilleviridae</taxon>
    </lineage>
</organism>
<proteinExistence type="predicted"/>